<keyword evidence="1" id="KW-0732">Signal</keyword>
<dbReference type="EMBL" id="MDET01000004">
    <property type="protein sequence ID" value="OQM76954.1"/>
    <property type="molecule type" value="Genomic_DNA"/>
</dbReference>
<evidence type="ECO:0000313" key="2">
    <source>
        <dbReference type="EMBL" id="OQM76954.1"/>
    </source>
</evidence>
<organism evidence="2 3">
    <name type="scientific">Manganibacter manganicus</name>
    <dbReference type="NCBI Taxonomy" id="1873176"/>
    <lineage>
        <taxon>Bacteria</taxon>
        <taxon>Pseudomonadati</taxon>
        <taxon>Pseudomonadota</taxon>
        <taxon>Alphaproteobacteria</taxon>
        <taxon>Hyphomicrobiales</taxon>
        <taxon>Phyllobacteriaceae</taxon>
        <taxon>Manganibacter</taxon>
    </lineage>
</organism>
<dbReference type="AlphaFoldDB" id="A0A1V8RV11"/>
<dbReference type="Proteomes" id="UP000191905">
    <property type="component" value="Unassembled WGS sequence"/>
</dbReference>
<protein>
    <recommendedName>
        <fullName evidence="4">Secreted protein</fullName>
    </recommendedName>
</protein>
<accession>A0A1V8RV11</accession>
<feature type="chain" id="PRO_5012212711" description="Secreted protein" evidence="1">
    <location>
        <begin position="23"/>
        <end position="99"/>
    </location>
</feature>
<reference evidence="2 3" key="1">
    <citation type="journal article" date="2016" name="Int. J. Syst. Evol. Microbiol.">
        <title>Pseudaminobacter manganicus sp. nov., isolated from sludge of a manganese mine.</title>
        <authorList>
            <person name="Li J."/>
            <person name="Huang J."/>
            <person name="Liao S."/>
            <person name="Wang G."/>
        </authorList>
    </citation>
    <scope>NUCLEOTIDE SEQUENCE [LARGE SCALE GENOMIC DNA]</scope>
    <source>
        <strain evidence="2 3">JH-7</strain>
    </source>
</reference>
<name>A0A1V8RV11_9HYPH</name>
<dbReference type="OrthoDB" id="8452992at2"/>
<sequence length="99" mass="10567">MSRNRLRSMGALLGILLTSVVASQVEAKAVMSRSEQCNGLSHQLDEAIKTHAGAPQVVRAKALQKKAHRFCASKRQAQGIRTLANGLKLLGVKPVDPGP</sequence>
<gene>
    <name evidence="2" type="ORF">BFN67_11610</name>
</gene>
<comment type="caution">
    <text evidence="2">The sequence shown here is derived from an EMBL/GenBank/DDBJ whole genome shotgun (WGS) entry which is preliminary data.</text>
</comment>
<keyword evidence="3" id="KW-1185">Reference proteome</keyword>
<evidence type="ECO:0000313" key="3">
    <source>
        <dbReference type="Proteomes" id="UP000191905"/>
    </source>
</evidence>
<evidence type="ECO:0000256" key="1">
    <source>
        <dbReference type="SAM" id="SignalP"/>
    </source>
</evidence>
<feature type="signal peptide" evidence="1">
    <location>
        <begin position="1"/>
        <end position="22"/>
    </location>
</feature>
<evidence type="ECO:0008006" key="4">
    <source>
        <dbReference type="Google" id="ProtNLM"/>
    </source>
</evidence>
<dbReference type="STRING" id="1873176.BFN67_11610"/>
<proteinExistence type="predicted"/>